<evidence type="ECO:0000256" key="4">
    <source>
        <dbReference type="ARBA" id="ARBA00023242"/>
    </source>
</evidence>
<dbReference type="GO" id="GO:0000124">
    <property type="term" value="C:SAGA complex"/>
    <property type="evidence" value="ECO:0007669"/>
    <property type="project" value="TreeGrafter"/>
</dbReference>
<comment type="subcellular location">
    <subcellularLocation>
        <location evidence="1">Nucleus</location>
    </subcellularLocation>
</comment>
<dbReference type="InterPro" id="IPR003923">
    <property type="entry name" value="TAF10"/>
</dbReference>
<dbReference type="CDD" id="cd07982">
    <property type="entry name" value="HFD_TAF10"/>
    <property type="match status" value="1"/>
</dbReference>
<dbReference type="PRINTS" id="PR01443">
    <property type="entry name" value="TFIID30KDSUB"/>
</dbReference>
<evidence type="ECO:0000256" key="2">
    <source>
        <dbReference type="ARBA" id="ARBA00023015"/>
    </source>
</evidence>
<comment type="caution">
    <text evidence="6">The sequence shown here is derived from an EMBL/GenBank/DDBJ whole genome shotgun (WGS) entry which is preliminary data.</text>
</comment>
<keyword evidence="7" id="KW-1185">Reference proteome</keyword>
<protein>
    <submittedName>
        <fullName evidence="6">Transcription initiation factor TFIID subunit 10</fullName>
    </submittedName>
</protein>
<dbReference type="GO" id="GO:0005669">
    <property type="term" value="C:transcription factor TFIID complex"/>
    <property type="evidence" value="ECO:0007669"/>
    <property type="project" value="TreeGrafter"/>
</dbReference>
<reference evidence="6" key="1">
    <citation type="submission" date="2023-03" db="EMBL/GenBank/DDBJ databases">
        <authorList>
            <person name="Steffen K."/>
            <person name="Cardenas P."/>
        </authorList>
    </citation>
    <scope>NUCLEOTIDE SEQUENCE</scope>
</reference>
<gene>
    <name evidence="6" type="ORF">GBAR_LOCUS11930</name>
</gene>
<organism evidence="6 7">
    <name type="scientific">Geodia barretti</name>
    <name type="common">Barrett's horny sponge</name>
    <dbReference type="NCBI Taxonomy" id="519541"/>
    <lineage>
        <taxon>Eukaryota</taxon>
        <taxon>Metazoa</taxon>
        <taxon>Porifera</taxon>
        <taxon>Demospongiae</taxon>
        <taxon>Heteroscleromorpha</taxon>
        <taxon>Tetractinellida</taxon>
        <taxon>Astrophorina</taxon>
        <taxon>Geodiidae</taxon>
        <taxon>Geodia</taxon>
    </lineage>
</organism>
<dbReference type="GO" id="GO:1990841">
    <property type="term" value="F:promoter-specific chromatin binding"/>
    <property type="evidence" value="ECO:0007669"/>
    <property type="project" value="TreeGrafter"/>
</dbReference>
<evidence type="ECO:0000256" key="3">
    <source>
        <dbReference type="ARBA" id="ARBA00023163"/>
    </source>
</evidence>
<dbReference type="PANTHER" id="PTHR21242">
    <property type="entry name" value="TRANSCRIPTION INITIATION FACTOR TFIID SUBUNIT 10"/>
    <property type="match status" value="1"/>
</dbReference>
<accession>A0AA35RY55</accession>
<dbReference type="AlphaFoldDB" id="A0AA35RY55"/>
<proteinExistence type="inferred from homology"/>
<dbReference type="PANTHER" id="PTHR21242:SF0">
    <property type="entry name" value="TRANSCRIPTION INITIATION FACTOR TFIID SUBUNIT 10"/>
    <property type="match status" value="1"/>
</dbReference>
<dbReference type="GO" id="GO:0006367">
    <property type="term" value="P:transcription initiation at RNA polymerase II promoter"/>
    <property type="evidence" value="ECO:0007669"/>
    <property type="project" value="TreeGrafter"/>
</dbReference>
<comment type="similarity">
    <text evidence="5">Belongs to the TAF10 family.</text>
</comment>
<evidence type="ECO:0000256" key="5">
    <source>
        <dbReference type="ARBA" id="ARBA00025730"/>
    </source>
</evidence>
<evidence type="ECO:0000313" key="6">
    <source>
        <dbReference type="EMBL" id="CAI8019920.1"/>
    </source>
</evidence>
<keyword evidence="3" id="KW-0804">Transcription</keyword>
<dbReference type="Proteomes" id="UP001174909">
    <property type="component" value="Unassembled WGS sequence"/>
</dbReference>
<keyword evidence="2" id="KW-0805">Transcription regulation</keyword>
<evidence type="ECO:0000256" key="1">
    <source>
        <dbReference type="ARBA" id="ARBA00004123"/>
    </source>
</evidence>
<sequence length="556" mass="62530">MLLCCGIRPKRTVVAPAPPSPYPPPPAELYDSDAKDQSYFSELSTFAEIKMPKRPRSSCQQVINTTPYFGPFAGRRVTFVVEESRTTVLVDNQHITNRLDFTQGRSGRSIKDRCIAFLHATGRDGAHCEYNVPSPKPPTLKFFCERRIWLSGETPLGMPLAEARRFNQYPKQTLKVNVWPSSVVRAQPMAKKLKISVPVCLSFGELEYFMREALYLQWSHAALHLREPEGIYPLQPSDPLNSHHTELECFVRVQPVCLTTPRPFLLPISLIGIGTGEVRVTPATTVLELECEIAELFGLQQGDFVYIPALFSSQVRESFGLGMFFSASRREADAMALIDQSRRFPIALKDPTLTIDHRQLSLYSLTLRELGFLIDSPPLVCFCVNGPTVPISFRATANGRDAASHMRVTMDTRIISINLKWTTSTLLKYVDYYGSVYKRGLGRWLEDYTPTVSVYSHQNKATPELVLQIPDSLTLDYLMSSGFKTDDPRVVRLISLAAQKFISEVAMDAVQHSKRRGANQGSRKGGKDRKLILTLEDLAPALHEFGITIKKPSYYT</sequence>
<keyword evidence="4" id="KW-0539">Nucleus</keyword>
<dbReference type="GO" id="GO:0016251">
    <property type="term" value="F:RNA polymerase II general transcription initiation factor activity"/>
    <property type="evidence" value="ECO:0007669"/>
    <property type="project" value="TreeGrafter"/>
</dbReference>
<dbReference type="Pfam" id="PF03540">
    <property type="entry name" value="TAF10"/>
    <property type="match status" value="1"/>
</dbReference>
<name>A0AA35RY55_GEOBA</name>
<evidence type="ECO:0000313" key="7">
    <source>
        <dbReference type="Proteomes" id="UP001174909"/>
    </source>
</evidence>
<dbReference type="EMBL" id="CASHTH010001787">
    <property type="protein sequence ID" value="CAI8019920.1"/>
    <property type="molecule type" value="Genomic_DNA"/>
</dbReference>